<feature type="signal peptide" evidence="2">
    <location>
        <begin position="1"/>
        <end position="21"/>
    </location>
</feature>
<keyword evidence="4" id="KW-1185">Reference proteome</keyword>
<feature type="region of interest" description="Disordered" evidence="1">
    <location>
        <begin position="29"/>
        <end position="50"/>
    </location>
</feature>
<evidence type="ECO:0000256" key="1">
    <source>
        <dbReference type="SAM" id="MobiDB-lite"/>
    </source>
</evidence>
<evidence type="ECO:0000313" key="4">
    <source>
        <dbReference type="Proteomes" id="UP000244906"/>
    </source>
</evidence>
<comment type="caution">
    <text evidence="3">The sequence shown here is derived from an EMBL/GenBank/DDBJ whole genome shotgun (WGS) entry which is preliminary data.</text>
</comment>
<evidence type="ECO:0000256" key="2">
    <source>
        <dbReference type="SAM" id="SignalP"/>
    </source>
</evidence>
<dbReference type="RefSeq" id="WP_116689216.1">
    <property type="nucleotide sequence ID" value="NZ_CAWNYD010000017.1"/>
</dbReference>
<dbReference type="Proteomes" id="UP000244906">
    <property type="component" value="Unassembled WGS sequence"/>
</dbReference>
<dbReference type="OrthoDB" id="5397661at2"/>
<protein>
    <submittedName>
        <fullName evidence="3">Uncharacterized protein</fullName>
    </submittedName>
</protein>
<proteinExistence type="predicted"/>
<keyword evidence="2" id="KW-0732">Signal</keyword>
<reference evidence="3 4" key="1">
    <citation type="submission" date="2018-04" db="EMBL/GenBank/DDBJ databases">
        <title>Thalassorhabdus spongiae gen. nov., sp. nov., isolated from a marine sponge in South-West Iceland.</title>
        <authorList>
            <person name="Knobloch S."/>
            <person name="Daussin A."/>
            <person name="Johannsson R."/>
            <person name="Marteinsson V.T."/>
        </authorList>
    </citation>
    <scope>NUCLEOTIDE SEQUENCE [LARGE SCALE GENOMIC DNA]</scope>
    <source>
        <strain evidence="3 4">Hp12</strain>
    </source>
</reference>
<dbReference type="AlphaFoldDB" id="A0A2V1GQZ0"/>
<dbReference type="EMBL" id="QDDL01000017">
    <property type="protein sequence ID" value="PVZ62979.1"/>
    <property type="molecule type" value="Genomic_DNA"/>
</dbReference>
<feature type="chain" id="PRO_5016036412" evidence="2">
    <location>
        <begin position="22"/>
        <end position="114"/>
    </location>
</feature>
<gene>
    <name evidence="3" type="ORF">DC094_21675</name>
</gene>
<organism evidence="3 4">
    <name type="scientific">Pelagibaculum spongiae</name>
    <dbReference type="NCBI Taxonomy" id="2080658"/>
    <lineage>
        <taxon>Bacteria</taxon>
        <taxon>Pseudomonadati</taxon>
        <taxon>Pseudomonadota</taxon>
        <taxon>Gammaproteobacteria</taxon>
        <taxon>Oceanospirillales</taxon>
        <taxon>Pelagibaculum</taxon>
    </lineage>
</organism>
<evidence type="ECO:0000313" key="3">
    <source>
        <dbReference type="EMBL" id="PVZ62979.1"/>
    </source>
</evidence>
<sequence>MNINGLLLSLLLVLTPLVVSAETVKEVAEPTSIAKKAQPPVKQKSAKSGDSGIRVQIQADQEAPQVLFVLPWKELNPNLQQVQFGPNKALDWKPLERDNFLQTLKIHKKITPKQ</sequence>
<accession>A0A2V1GQZ0</accession>
<name>A0A2V1GQZ0_9GAMM</name>